<name>A0A2S7FAN7_CLOBU</name>
<keyword evidence="1" id="KW-1133">Transmembrane helix</keyword>
<dbReference type="AlphaFoldDB" id="A0A2S7FAN7"/>
<evidence type="ECO:0000313" key="3">
    <source>
        <dbReference type="Proteomes" id="UP000238081"/>
    </source>
</evidence>
<reference evidence="2 3" key="1">
    <citation type="submission" date="2016-01" db="EMBL/GenBank/DDBJ databases">
        <title>Characterization of the Clostridium difficile lineages that are prevalent in Hong Kong and China.</title>
        <authorList>
            <person name="Kwok J.S.-L."/>
            <person name="Lam W.-Y."/>
            <person name="Ip M."/>
            <person name="Chan T.-F."/>
            <person name="Hawkey P.M."/>
            <person name="Tsui S.K.-W."/>
        </authorList>
    </citation>
    <scope>NUCLEOTIDE SEQUENCE [LARGE SCALE GENOMIC DNA]</scope>
    <source>
        <strain evidence="2 3">300064</strain>
    </source>
</reference>
<proteinExistence type="predicted"/>
<feature type="transmembrane region" description="Helical" evidence="1">
    <location>
        <begin position="39"/>
        <end position="57"/>
    </location>
</feature>
<organism evidence="2 3">
    <name type="scientific">Clostridium butyricum</name>
    <dbReference type="NCBI Taxonomy" id="1492"/>
    <lineage>
        <taxon>Bacteria</taxon>
        <taxon>Bacillati</taxon>
        <taxon>Bacillota</taxon>
        <taxon>Clostridia</taxon>
        <taxon>Eubacteriales</taxon>
        <taxon>Clostridiaceae</taxon>
        <taxon>Clostridium</taxon>
    </lineage>
</organism>
<protein>
    <submittedName>
        <fullName evidence="2">Uncharacterized protein</fullName>
    </submittedName>
</protein>
<evidence type="ECO:0000313" key="2">
    <source>
        <dbReference type="EMBL" id="PPV14897.1"/>
    </source>
</evidence>
<sequence>MTEKNITLSNKILYYLIAPALLVYFFFIDTGIIKCSLSVLMIFLIIIIGAISIHMVYKKKNNKYKFEVSSSYGKIMMVLVFFELCFNFYK</sequence>
<dbReference type="EMBL" id="LRDH01000105">
    <property type="protein sequence ID" value="PPV14897.1"/>
    <property type="molecule type" value="Genomic_DNA"/>
</dbReference>
<dbReference type="RefSeq" id="WP_043662346.1">
    <property type="nucleotide sequence ID" value="NZ_JBAMGF010000062.1"/>
</dbReference>
<keyword evidence="1" id="KW-0472">Membrane</keyword>
<keyword evidence="1" id="KW-0812">Transmembrane</keyword>
<feature type="transmembrane region" description="Helical" evidence="1">
    <location>
        <begin position="12"/>
        <end position="33"/>
    </location>
</feature>
<gene>
    <name evidence="2" type="ORF">AWN73_13560</name>
</gene>
<dbReference type="Proteomes" id="UP000238081">
    <property type="component" value="Unassembled WGS sequence"/>
</dbReference>
<accession>A0A2S7FAN7</accession>
<evidence type="ECO:0000256" key="1">
    <source>
        <dbReference type="SAM" id="Phobius"/>
    </source>
</evidence>
<comment type="caution">
    <text evidence="2">The sequence shown here is derived from an EMBL/GenBank/DDBJ whole genome shotgun (WGS) entry which is preliminary data.</text>
</comment>